<evidence type="ECO:0008006" key="5">
    <source>
        <dbReference type="Google" id="ProtNLM"/>
    </source>
</evidence>
<reference evidence="2" key="3">
    <citation type="journal article" date="2018" name="PLoS ONE">
        <title>The genus Borrelia reloaded.</title>
        <authorList>
            <person name="Margos G."/>
            <person name="Gofton A."/>
            <person name="Wibberg D."/>
            <person name="Dangel A."/>
            <person name="Marosevic D."/>
            <person name="Loh S.M."/>
            <person name="Oskam C."/>
            <person name="Fingerle V."/>
        </authorList>
    </citation>
    <scope>NUCLEOTIDE SEQUENCE</scope>
    <source>
        <strain evidence="2">PBi</strain>
    </source>
</reference>
<evidence type="ECO:0000313" key="4">
    <source>
        <dbReference type="Proteomes" id="UP000274630"/>
    </source>
</evidence>
<evidence type="ECO:0000313" key="2">
    <source>
        <dbReference type="EMBL" id="AZA26735.1"/>
    </source>
</evidence>
<dbReference type="EMBL" id="CP028872">
    <property type="protein sequence ID" value="AZA26735.1"/>
    <property type="molecule type" value="Genomic_DNA"/>
</dbReference>
<dbReference type="GeneID" id="45161187"/>
<evidence type="ECO:0000313" key="1">
    <source>
        <dbReference type="EMBL" id="AAU07250.1"/>
    </source>
</evidence>
<dbReference type="OrthoDB" id="350230at2"/>
<dbReference type="RefSeq" id="WP_011193722.1">
    <property type="nucleotide sequence ID" value="NC_006156.1"/>
</dbReference>
<proteinExistence type="predicted"/>
<accession>A0A7I6GW52</accession>
<reference evidence="1 3" key="1">
    <citation type="journal article" date="2004" name="Nucleic Acids Res.">
        <title>Comparative analysis of the Borrelia garinii genome.</title>
        <authorList>
            <person name="Glockner G."/>
            <person name="Lehmann R."/>
            <person name="Romualdi A."/>
            <person name="Pradella S."/>
            <person name="Schulte-Spechtel U."/>
            <person name="Schilhabel M."/>
            <person name="Wilske B."/>
            <person name="Suhnel J."/>
            <person name="Platzer M."/>
        </authorList>
    </citation>
    <scope>NUCLEOTIDE SEQUENCE [LARGE SCALE GENOMIC DNA]</scope>
    <source>
        <strain evidence="3">ATCC BAA-2496 / DSM 23469 / PBi</strain>
        <strain evidence="1">PBi</strain>
    </source>
</reference>
<dbReference type="Proteomes" id="UP000002276">
    <property type="component" value="Chromosome"/>
</dbReference>
<protein>
    <recommendedName>
        <fullName evidence="5">Outer membrane protein</fullName>
    </recommendedName>
</protein>
<evidence type="ECO:0000313" key="3">
    <source>
        <dbReference type="Proteomes" id="UP000002276"/>
    </source>
</evidence>
<organism evidence="1 3">
    <name type="scientific">Borrelia garinii subsp. bavariensis (strain ATCC BAA-2496 / DSM 23469 / PBi)</name>
    <name type="common">Borreliella bavariensis</name>
    <dbReference type="NCBI Taxonomy" id="290434"/>
    <lineage>
        <taxon>Bacteria</taxon>
        <taxon>Pseudomonadati</taxon>
        <taxon>Spirochaetota</taxon>
        <taxon>Spirochaetia</taxon>
        <taxon>Spirochaetales</taxon>
        <taxon>Borreliaceae</taxon>
        <taxon>Borreliella</taxon>
    </lineage>
</organism>
<name>A0A7I6GW52_BORGP</name>
<gene>
    <name evidence="1" type="ordered locus">BG0400</name>
    <name evidence="2" type="ORF">DB299_02320</name>
</gene>
<reference evidence="4" key="4">
    <citation type="submission" date="2018-04" db="EMBL/GenBank/DDBJ databases">
        <title>Whole Genome Assembly of Borrelia bavariensis PBi.</title>
        <authorList>
            <person name="Margos G."/>
        </authorList>
    </citation>
    <scope>NUCLEOTIDE SEQUENCE [LARGE SCALE GENOMIC DNA]</scope>
    <source>
        <strain evidence="4">PBi</strain>
    </source>
</reference>
<dbReference type="Proteomes" id="UP000274630">
    <property type="component" value="Chromosome"/>
</dbReference>
<dbReference type="EMBL" id="CP000013">
    <property type="protein sequence ID" value="AAU07250.1"/>
    <property type="molecule type" value="Genomic_DNA"/>
</dbReference>
<dbReference type="KEGG" id="bga:BG0400"/>
<sequence length="285" mass="33480">MHFLKFLFSYLFLLYSNVSIIKDEVAETSVHRIIDWDRKVICFDIVKEINENEFRPVGLNTASKLIATINDFKDTLIRESLFKIIMDSENTFKNYFDLNPSLILNFSGPNSILKRSYIKYSEDLRSLTVRYELSLFPDFINLFFSHEKPYKAFYPLVNSDIDKTDYTGIVIYVGEVYNNAFGSKKLEDSFFIKIYDENIRPYFDKRMVSSEALKKWGMLEYSNDILYNNKNRVGHRPLKLVAKSVYGKNNTDIILDEYSINKLFSNNNNIKLLQDGKLVVIKQEN</sequence>
<dbReference type="AlphaFoldDB" id="A0A7I6GW52"/>
<reference evidence="1" key="2">
    <citation type="submission" date="2004-06" db="EMBL/GenBank/DDBJ databases">
        <authorList>
            <person name="Gloeckner G."/>
            <person name="Schilhabel M."/>
            <person name="Lehmann R."/>
            <person name="Platzer M."/>
        </authorList>
    </citation>
    <scope>NUCLEOTIDE SEQUENCE</scope>
    <source>
        <strain evidence="1">PBi</strain>
    </source>
</reference>
<keyword evidence="4" id="KW-1185">Reference proteome</keyword>